<feature type="chain" id="PRO_5002643000" evidence="1">
    <location>
        <begin position="20"/>
        <end position="58"/>
    </location>
</feature>
<organism evidence="2 3">
    <name type="scientific">Prochlorococcus marinus (strain MIT 9303)</name>
    <dbReference type="NCBI Taxonomy" id="59922"/>
    <lineage>
        <taxon>Bacteria</taxon>
        <taxon>Bacillati</taxon>
        <taxon>Cyanobacteriota</taxon>
        <taxon>Cyanophyceae</taxon>
        <taxon>Synechococcales</taxon>
        <taxon>Prochlorococcaceae</taxon>
        <taxon>Prochlorococcus</taxon>
    </lineage>
</organism>
<dbReference type="Proteomes" id="UP000002274">
    <property type="component" value="Chromosome"/>
</dbReference>
<protein>
    <submittedName>
        <fullName evidence="2">Uncharacterized protein</fullName>
    </submittedName>
</protein>
<evidence type="ECO:0000313" key="3">
    <source>
        <dbReference type="Proteomes" id="UP000002274"/>
    </source>
</evidence>
<accession>A2CBY4</accession>
<gene>
    <name evidence="2" type="ordered locus">P9303_22591</name>
</gene>
<reference evidence="2 3" key="1">
    <citation type="journal article" date="2007" name="PLoS Genet.">
        <title>Patterns and implications of gene gain and loss in the evolution of Prochlorococcus.</title>
        <authorList>
            <person name="Kettler G.C."/>
            <person name="Martiny A.C."/>
            <person name="Huang K."/>
            <person name="Zucker J."/>
            <person name="Coleman M.L."/>
            <person name="Rodrigue S."/>
            <person name="Chen F."/>
            <person name="Lapidus A."/>
            <person name="Ferriera S."/>
            <person name="Johnson J."/>
            <person name="Steglich C."/>
            <person name="Church G.M."/>
            <person name="Richardson P."/>
            <person name="Chisholm S.W."/>
        </authorList>
    </citation>
    <scope>NUCLEOTIDE SEQUENCE [LARGE SCALE GENOMIC DNA]</scope>
    <source>
        <strain evidence="2 3">MIT 9303</strain>
    </source>
</reference>
<dbReference type="KEGG" id="pmf:P9303_22591"/>
<dbReference type="AlphaFoldDB" id="A2CBY4"/>
<evidence type="ECO:0000313" key="2">
    <source>
        <dbReference type="EMBL" id="ABM78994.1"/>
    </source>
</evidence>
<dbReference type="EMBL" id="CP000554">
    <property type="protein sequence ID" value="ABM78994.1"/>
    <property type="molecule type" value="Genomic_DNA"/>
</dbReference>
<evidence type="ECO:0000256" key="1">
    <source>
        <dbReference type="SAM" id="SignalP"/>
    </source>
</evidence>
<proteinExistence type="predicted"/>
<dbReference type="HOGENOM" id="CLU_3010708_0_0_3"/>
<sequence length="58" mass="6483">MKTVLLGVIVALLWSSPQARTTTANGLRMAANWLDPKEKPTKSPKHIKIPNPLYVEQE</sequence>
<name>A2CBY4_PROM3</name>
<feature type="signal peptide" evidence="1">
    <location>
        <begin position="1"/>
        <end position="19"/>
    </location>
</feature>
<dbReference type="STRING" id="59922.P9303_22591"/>
<keyword evidence="1" id="KW-0732">Signal</keyword>